<evidence type="ECO:0000256" key="2">
    <source>
        <dbReference type="ARBA" id="ARBA00022692"/>
    </source>
</evidence>
<keyword evidence="9" id="KW-1185">Reference proteome</keyword>
<organism evidence="8 9">
    <name type="scientific">Pomacea canaliculata</name>
    <name type="common">Golden apple snail</name>
    <dbReference type="NCBI Taxonomy" id="400727"/>
    <lineage>
        <taxon>Eukaryota</taxon>
        <taxon>Metazoa</taxon>
        <taxon>Spiralia</taxon>
        <taxon>Lophotrochozoa</taxon>
        <taxon>Mollusca</taxon>
        <taxon>Gastropoda</taxon>
        <taxon>Caenogastropoda</taxon>
        <taxon>Architaenioglossa</taxon>
        <taxon>Ampullarioidea</taxon>
        <taxon>Ampullariidae</taxon>
        <taxon>Pomacea</taxon>
    </lineage>
</organism>
<keyword evidence="7" id="KW-0732">Signal</keyword>
<evidence type="ECO:0000256" key="6">
    <source>
        <dbReference type="SAM" id="Phobius"/>
    </source>
</evidence>
<dbReference type="InterPro" id="IPR051694">
    <property type="entry name" value="Immunoregulatory_rcpt-like"/>
</dbReference>
<feature type="compositionally biased region" description="Pro residues" evidence="5">
    <location>
        <begin position="285"/>
        <end position="298"/>
    </location>
</feature>
<reference evidence="8 9" key="1">
    <citation type="submission" date="2018-04" db="EMBL/GenBank/DDBJ databases">
        <title>The genome of golden apple snail Pomacea canaliculata provides insight into stress tolerance and invasive adaptation.</title>
        <authorList>
            <person name="Liu C."/>
            <person name="Liu B."/>
            <person name="Ren Y."/>
            <person name="Zhang Y."/>
            <person name="Wang H."/>
            <person name="Li S."/>
            <person name="Jiang F."/>
            <person name="Yin L."/>
            <person name="Zhang G."/>
            <person name="Qian W."/>
            <person name="Fan W."/>
        </authorList>
    </citation>
    <scope>NUCLEOTIDE SEQUENCE [LARGE SCALE GENOMIC DNA]</scope>
    <source>
        <strain evidence="8">SZHN2017</strain>
        <tissue evidence="8">Muscle</tissue>
    </source>
</reference>
<accession>A0A2T7PY08</accession>
<evidence type="ECO:0000256" key="4">
    <source>
        <dbReference type="ARBA" id="ARBA00023136"/>
    </source>
</evidence>
<sequence>MATSQLRQVKVWLIVLCSIVALANGGTSRGGSIRSSYSSHSYSSSTSGSGASLTTGQIVGIVFGCIGAIIAIIAIPILVARFCLKRKGIGQTCYDCPSFTLCSDQAVKDNHENNVVDAAYDHLDKLYNHHHQARPAQVPASRAHGVWPPWSRASQDGDLPAETADVADSSVHHGSGGSLKTGQIVGIVCGIVGGSIIIVLIPVLVKCICSRRRAPTGEPAVVQTVKYNCENSVIAPPPSYTDAVSDHPAPWTVTSPQLDPPKFPPPEPTAYGYPGDNRHGETTLPYPPVPTVYPPVNN</sequence>
<feature type="region of interest" description="Disordered" evidence="5">
    <location>
        <begin position="151"/>
        <end position="175"/>
    </location>
</feature>
<keyword evidence="2 6" id="KW-0812">Transmembrane</keyword>
<keyword evidence="3 6" id="KW-1133">Transmembrane helix</keyword>
<dbReference type="GO" id="GO:0016020">
    <property type="term" value="C:membrane"/>
    <property type="evidence" value="ECO:0007669"/>
    <property type="project" value="UniProtKB-SubCell"/>
</dbReference>
<dbReference type="AlphaFoldDB" id="A0A2T7PY08"/>
<dbReference type="PANTHER" id="PTHR15549:SF6">
    <property type="entry name" value="MID2 DOMAIN-CONTAINING PROTEIN"/>
    <property type="match status" value="1"/>
</dbReference>
<keyword evidence="4 6" id="KW-0472">Membrane</keyword>
<proteinExistence type="predicted"/>
<evidence type="ECO:0000256" key="5">
    <source>
        <dbReference type="SAM" id="MobiDB-lite"/>
    </source>
</evidence>
<evidence type="ECO:0000256" key="3">
    <source>
        <dbReference type="ARBA" id="ARBA00022989"/>
    </source>
</evidence>
<dbReference type="PANTHER" id="PTHR15549">
    <property type="entry name" value="PAIRED IMMUNOGLOBULIN-LIKE TYPE 2 RECEPTOR"/>
    <property type="match status" value="1"/>
</dbReference>
<feature type="signal peptide" evidence="7">
    <location>
        <begin position="1"/>
        <end position="25"/>
    </location>
</feature>
<comment type="caution">
    <text evidence="8">The sequence shown here is derived from an EMBL/GenBank/DDBJ whole genome shotgun (WGS) entry which is preliminary data.</text>
</comment>
<evidence type="ECO:0000313" key="9">
    <source>
        <dbReference type="Proteomes" id="UP000245119"/>
    </source>
</evidence>
<dbReference type="EMBL" id="PZQS01000001">
    <property type="protein sequence ID" value="PVD38311.1"/>
    <property type="molecule type" value="Genomic_DNA"/>
</dbReference>
<feature type="chain" id="PRO_5015599362" evidence="7">
    <location>
        <begin position="26"/>
        <end position="298"/>
    </location>
</feature>
<feature type="transmembrane region" description="Helical" evidence="6">
    <location>
        <begin position="184"/>
        <end position="205"/>
    </location>
</feature>
<evidence type="ECO:0000256" key="7">
    <source>
        <dbReference type="SAM" id="SignalP"/>
    </source>
</evidence>
<name>A0A2T7PY08_POMCA</name>
<feature type="compositionally biased region" description="Pro residues" evidence="5">
    <location>
        <begin position="258"/>
        <end position="268"/>
    </location>
</feature>
<comment type="subcellular location">
    <subcellularLocation>
        <location evidence="1">Membrane</location>
        <topology evidence="1">Single-pass membrane protein</topology>
    </subcellularLocation>
</comment>
<feature type="region of interest" description="Disordered" evidence="5">
    <location>
        <begin position="256"/>
        <end position="298"/>
    </location>
</feature>
<feature type="transmembrane region" description="Helical" evidence="6">
    <location>
        <begin position="54"/>
        <end position="79"/>
    </location>
</feature>
<gene>
    <name evidence="8" type="ORF">C0Q70_00923</name>
</gene>
<evidence type="ECO:0000313" key="8">
    <source>
        <dbReference type="EMBL" id="PVD38311.1"/>
    </source>
</evidence>
<dbReference type="Proteomes" id="UP000245119">
    <property type="component" value="Linkage Group LG1"/>
</dbReference>
<evidence type="ECO:0000256" key="1">
    <source>
        <dbReference type="ARBA" id="ARBA00004167"/>
    </source>
</evidence>
<protein>
    <submittedName>
        <fullName evidence="8">Uncharacterized protein</fullName>
    </submittedName>
</protein>
<dbReference type="GO" id="GO:0071944">
    <property type="term" value="C:cell periphery"/>
    <property type="evidence" value="ECO:0007669"/>
    <property type="project" value="UniProtKB-ARBA"/>
</dbReference>